<dbReference type="GO" id="GO:0019239">
    <property type="term" value="F:deaminase activity"/>
    <property type="evidence" value="ECO:0007669"/>
    <property type="project" value="TreeGrafter"/>
</dbReference>
<dbReference type="PANTHER" id="PTHR11803">
    <property type="entry name" value="2-IMINOBUTANOATE/2-IMINOPROPANOATE DEAMINASE RIDA"/>
    <property type="match status" value="1"/>
</dbReference>
<proteinExistence type="inferred from homology"/>
<sequence length="126" mass="14239">MKIILNEQLPAANGHYSTAIISSNLLFVSGQLPVSIDGTHHHNDPFEKQFKVVFENIIQILHASGTAKEKIVKVTAYISDVKLWPEFNKLYASFMGEHKPVRTVVPVPELHYGYQLEVEIIAEIKE</sequence>
<comment type="similarity">
    <text evidence="1">Belongs to the RutC family.</text>
</comment>
<keyword evidence="3" id="KW-1185">Reference proteome</keyword>
<dbReference type="InterPro" id="IPR035959">
    <property type="entry name" value="RutC-like_sf"/>
</dbReference>
<dbReference type="SUPFAM" id="SSF55298">
    <property type="entry name" value="YjgF-like"/>
    <property type="match status" value="1"/>
</dbReference>
<gene>
    <name evidence="2" type="ORF">SAMN04487941_0180</name>
</gene>
<dbReference type="OrthoDB" id="9803101at2"/>
<dbReference type="RefSeq" id="WP_068839180.1">
    <property type="nucleotide sequence ID" value="NZ_BMXC01000001.1"/>
</dbReference>
<dbReference type="CDD" id="cd00448">
    <property type="entry name" value="YjgF_YER057c_UK114_family"/>
    <property type="match status" value="1"/>
</dbReference>
<dbReference type="PANTHER" id="PTHR11803:SF58">
    <property type="entry name" value="PROTEIN HMF1-RELATED"/>
    <property type="match status" value="1"/>
</dbReference>
<evidence type="ECO:0000256" key="1">
    <source>
        <dbReference type="ARBA" id="ARBA00010552"/>
    </source>
</evidence>
<dbReference type="Proteomes" id="UP000182491">
    <property type="component" value="Unassembled WGS sequence"/>
</dbReference>
<evidence type="ECO:0000313" key="2">
    <source>
        <dbReference type="EMBL" id="SFU35229.1"/>
    </source>
</evidence>
<protein>
    <submittedName>
        <fullName evidence="2">Reactive intermediate/imine deaminase</fullName>
    </submittedName>
</protein>
<dbReference type="STRING" id="388950.GCA_001611675_03318"/>
<dbReference type="EMBL" id="FPCA01000001">
    <property type="protein sequence ID" value="SFU35229.1"/>
    <property type="molecule type" value="Genomic_DNA"/>
</dbReference>
<dbReference type="Pfam" id="PF01042">
    <property type="entry name" value="Ribonuc_L-PSP"/>
    <property type="match status" value="1"/>
</dbReference>
<organism evidence="2 3">
    <name type="scientific">Pontibacter akesuensis</name>
    <dbReference type="NCBI Taxonomy" id="388950"/>
    <lineage>
        <taxon>Bacteria</taxon>
        <taxon>Pseudomonadati</taxon>
        <taxon>Bacteroidota</taxon>
        <taxon>Cytophagia</taxon>
        <taxon>Cytophagales</taxon>
        <taxon>Hymenobacteraceae</taxon>
        <taxon>Pontibacter</taxon>
    </lineage>
</organism>
<reference evidence="3" key="1">
    <citation type="submission" date="2016-10" db="EMBL/GenBank/DDBJ databases">
        <authorList>
            <person name="Varghese N."/>
        </authorList>
    </citation>
    <scope>NUCLEOTIDE SEQUENCE [LARGE SCALE GENOMIC DNA]</scope>
    <source>
        <strain evidence="3">DSM 18820</strain>
    </source>
</reference>
<dbReference type="AlphaFoldDB" id="A0A1I7FGC4"/>
<evidence type="ECO:0000313" key="3">
    <source>
        <dbReference type="Proteomes" id="UP000182491"/>
    </source>
</evidence>
<accession>A0A1I7FGC4</accession>
<dbReference type="InterPro" id="IPR006175">
    <property type="entry name" value="YjgF/YER057c/UK114"/>
</dbReference>
<dbReference type="GO" id="GO:0005829">
    <property type="term" value="C:cytosol"/>
    <property type="evidence" value="ECO:0007669"/>
    <property type="project" value="TreeGrafter"/>
</dbReference>
<name>A0A1I7FGC4_9BACT</name>
<dbReference type="Gene3D" id="3.30.1330.40">
    <property type="entry name" value="RutC-like"/>
    <property type="match status" value="1"/>
</dbReference>